<proteinExistence type="predicted"/>
<protein>
    <recommendedName>
        <fullName evidence="4">Heavy-metal-binding protein</fullName>
    </recommendedName>
</protein>
<evidence type="ECO:0008006" key="4">
    <source>
        <dbReference type="Google" id="ProtNLM"/>
    </source>
</evidence>
<sequence>MKKLLTLAAGTLLFLSSCATRVNYIGRTYNPTTDVELFFNTNDVPKKFEVIGKIQGENYGFRNFERLQTKIVEEAKKHGADAIIISGMGDQFLGSEKKTTTETKGTTTTSTTTRADATVPTITADFIKYK</sequence>
<name>A0A4R6IAX0_9SPHI</name>
<dbReference type="PROSITE" id="PS51257">
    <property type="entry name" value="PROKAR_LIPOPROTEIN"/>
    <property type="match status" value="1"/>
</dbReference>
<evidence type="ECO:0000313" key="2">
    <source>
        <dbReference type="EMBL" id="TDO19052.1"/>
    </source>
</evidence>
<comment type="caution">
    <text evidence="2">The sequence shown here is derived from an EMBL/GenBank/DDBJ whole genome shotgun (WGS) entry which is preliminary data.</text>
</comment>
<dbReference type="Proteomes" id="UP000295499">
    <property type="component" value="Unassembled WGS sequence"/>
</dbReference>
<keyword evidence="3" id="KW-1185">Reference proteome</keyword>
<keyword evidence="1" id="KW-0732">Signal</keyword>
<accession>A0A4R6IAX0</accession>
<reference evidence="2 3" key="1">
    <citation type="submission" date="2019-03" db="EMBL/GenBank/DDBJ databases">
        <title>Genomic Encyclopedia of Archaeal and Bacterial Type Strains, Phase II (KMG-II): from individual species to whole genera.</title>
        <authorList>
            <person name="Goeker M."/>
        </authorList>
    </citation>
    <scope>NUCLEOTIDE SEQUENCE [LARGE SCALE GENOMIC DNA]</scope>
    <source>
        <strain evidence="2 3">DSM 19034</strain>
    </source>
</reference>
<feature type="signal peptide" evidence="1">
    <location>
        <begin position="1"/>
        <end position="19"/>
    </location>
</feature>
<dbReference type="OrthoDB" id="666740at2"/>
<dbReference type="EMBL" id="SNWM01000008">
    <property type="protein sequence ID" value="TDO19052.1"/>
    <property type="molecule type" value="Genomic_DNA"/>
</dbReference>
<feature type="chain" id="PRO_5020739137" description="Heavy-metal-binding protein" evidence="1">
    <location>
        <begin position="20"/>
        <end position="130"/>
    </location>
</feature>
<evidence type="ECO:0000256" key="1">
    <source>
        <dbReference type="SAM" id="SignalP"/>
    </source>
</evidence>
<gene>
    <name evidence="2" type="ORF">CLV32_4674</name>
</gene>
<dbReference type="AlphaFoldDB" id="A0A4R6IAX0"/>
<evidence type="ECO:0000313" key="3">
    <source>
        <dbReference type="Proteomes" id="UP000295499"/>
    </source>
</evidence>
<dbReference type="RefSeq" id="WP_133559262.1">
    <property type="nucleotide sequence ID" value="NZ_SNWM01000008.1"/>
</dbReference>
<organism evidence="2 3">
    <name type="scientific">Pedobacter duraquae</name>
    <dbReference type="NCBI Taxonomy" id="425511"/>
    <lineage>
        <taxon>Bacteria</taxon>
        <taxon>Pseudomonadati</taxon>
        <taxon>Bacteroidota</taxon>
        <taxon>Sphingobacteriia</taxon>
        <taxon>Sphingobacteriales</taxon>
        <taxon>Sphingobacteriaceae</taxon>
        <taxon>Pedobacter</taxon>
    </lineage>
</organism>